<dbReference type="PROSITE" id="PS50042">
    <property type="entry name" value="CNMP_BINDING_3"/>
    <property type="match status" value="2"/>
</dbReference>
<dbReference type="Proteomes" id="UP000494040">
    <property type="component" value="Unassembled WGS sequence"/>
</dbReference>
<dbReference type="InterPro" id="IPR018490">
    <property type="entry name" value="cNMP-bd_dom_sf"/>
</dbReference>
<dbReference type="RefSeq" id="XP_014246337.1">
    <property type="nucleotide sequence ID" value="XM_014390851.1"/>
</dbReference>
<dbReference type="KEGG" id="clec:106664835"/>
<evidence type="ECO:0000256" key="6">
    <source>
        <dbReference type="ARBA" id="ARBA00023149"/>
    </source>
</evidence>
<dbReference type="InterPro" id="IPR014710">
    <property type="entry name" value="RmlC-like_jellyroll"/>
</dbReference>
<dbReference type="AlphaFoldDB" id="A0A8I6RMV1"/>
<dbReference type="InterPro" id="IPR012198">
    <property type="entry name" value="cAMP_dep_PK_reg_su"/>
</dbReference>
<dbReference type="PANTHER" id="PTHR11635:SF152">
    <property type="entry name" value="CAMP-DEPENDENT PROTEIN KINASE TYPE I REGULATORY SUBUNIT-RELATED"/>
    <property type="match status" value="1"/>
</dbReference>
<dbReference type="Pfam" id="PF02197">
    <property type="entry name" value="RIIa"/>
    <property type="match status" value="1"/>
</dbReference>
<dbReference type="EnsemblMetazoa" id="XM_014390851.1">
    <property type="protein sequence ID" value="XP_014246337.1"/>
    <property type="gene ID" value="LOC106664835"/>
</dbReference>
<proteinExistence type="inferred from homology"/>
<dbReference type="GO" id="GO:0005829">
    <property type="term" value="C:cytosol"/>
    <property type="evidence" value="ECO:0007669"/>
    <property type="project" value="TreeGrafter"/>
</dbReference>
<dbReference type="GO" id="GO:0004862">
    <property type="term" value="F:cAMP-dependent protein kinase inhibitor activity"/>
    <property type="evidence" value="ECO:0007669"/>
    <property type="project" value="TreeGrafter"/>
</dbReference>
<evidence type="ECO:0000256" key="4">
    <source>
        <dbReference type="ARBA" id="ARBA00022737"/>
    </source>
</evidence>
<dbReference type="PIRSF" id="PIRSF000548">
    <property type="entry name" value="PK_regulatory"/>
    <property type="match status" value="1"/>
</dbReference>
<feature type="domain" description="Cyclic nucleotide-binding" evidence="10">
    <location>
        <begin position="145"/>
        <end position="265"/>
    </location>
</feature>
<keyword evidence="6 8" id="KW-0114">cAMP</keyword>
<keyword evidence="5 8" id="KW-0547">Nucleotide-binding</keyword>
<dbReference type="SUPFAM" id="SSF47391">
    <property type="entry name" value="Dimerization-anchoring domain of cAMP-dependent PK regulatory subunit"/>
    <property type="match status" value="1"/>
</dbReference>
<evidence type="ECO:0000256" key="2">
    <source>
        <dbReference type="ARBA" id="ARBA00022553"/>
    </source>
</evidence>
<dbReference type="FunFam" id="2.60.120.10:FF:000017">
    <property type="entry name" value="cAMP-dependent protein kinase type II regulatory subunit"/>
    <property type="match status" value="1"/>
</dbReference>
<evidence type="ECO:0000256" key="1">
    <source>
        <dbReference type="ARBA" id="ARBA00005753"/>
    </source>
</evidence>
<dbReference type="CDD" id="cd12099">
    <property type="entry name" value="DD_RII_PKA"/>
    <property type="match status" value="1"/>
</dbReference>
<dbReference type="PRINTS" id="PR00103">
    <property type="entry name" value="CAMPKINASE"/>
</dbReference>
<dbReference type="Gene3D" id="2.60.120.10">
    <property type="entry name" value="Jelly Rolls"/>
    <property type="match status" value="2"/>
</dbReference>
<feature type="binding site" evidence="8">
    <location>
        <position position="215"/>
    </location>
    <ligand>
        <name>3',5'-cyclic AMP</name>
        <dbReference type="ChEBI" id="CHEBI:58165"/>
        <label>1</label>
    </ligand>
</feature>
<dbReference type="PROSITE" id="PS00888">
    <property type="entry name" value="CNMP_BINDING_1"/>
    <property type="match status" value="1"/>
</dbReference>
<dbReference type="CDD" id="cd00038">
    <property type="entry name" value="CAP_ED"/>
    <property type="match status" value="2"/>
</dbReference>
<dbReference type="FunFam" id="2.60.120.10:FF:000108">
    <property type="entry name" value="cAMP-dependent protein kinase type II regulatory subunit"/>
    <property type="match status" value="1"/>
</dbReference>
<feature type="domain" description="Cyclic nucleotide-binding" evidence="10">
    <location>
        <begin position="268"/>
        <end position="387"/>
    </location>
</feature>
<dbReference type="InterPro" id="IPR003117">
    <property type="entry name" value="cAMP_dep_PK_reg_su_I/II_a/b"/>
</dbReference>
<dbReference type="PROSITE" id="PS00889">
    <property type="entry name" value="CNMP_BINDING_2"/>
    <property type="match status" value="2"/>
</dbReference>
<keyword evidence="2" id="KW-0597">Phosphoprotein</keyword>
<dbReference type="InterPro" id="IPR018488">
    <property type="entry name" value="cNMP-bd_CS"/>
</dbReference>
<accession>A0A8I6RMV1</accession>
<dbReference type="SMART" id="SM00100">
    <property type="entry name" value="cNMP"/>
    <property type="match status" value="2"/>
</dbReference>
<name>A0A8I6RMV1_CIMLE</name>
<dbReference type="SUPFAM" id="SSF51206">
    <property type="entry name" value="cAMP-binding domain-like"/>
    <property type="match status" value="2"/>
</dbReference>
<dbReference type="GO" id="GO:0005952">
    <property type="term" value="C:cAMP-dependent protein kinase complex"/>
    <property type="evidence" value="ECO:0007669"/>
    <property type="project" value="InterPro"/>
</dbReference>
<organism evidence="11 12">
    <name type="scientific">Cimex lectularius</name>
    <name type="common">Bed bug</name>
    <name type="synonym">Acanthia lectularia</name>
    <dbReference type="NCBI Taxonomy" id="79782"/>
    <lineage>
        <taxon>Eukaryota</taxon>
        <taxon>Metazoa</taxon>
        <taxon>Ecdysozoa</taxon>
        <taxon>Arthropoda</taxon>
        <taxon>Hexapoda</taxon>
        <taxon>Insecta</taxon>
        <taxon>Pterygota</taxon>
        <taxon>Neoptera</taxon>
        <taxon>Paraneoptera</taxon>
        <taxon>Hemiptera</taxon>
        <taxon>Heteroptera</taxon>
        <taxon>Panheteroptera</taxon>
        <taxon>Cimicomorpha</taxon>
        <taxon>Cimicidae</taxon>
        <taxon>Cimex</taxon>
    </lineage>
</organism>
<dbReference type="GO" id="GO:0030552">
    <property type="term" value="F:cAMP binding"/>
    <property type="evidence" value="ECO:0007669"/>
    <property type="project" value="UniProtKB-KW"/>
</dbReference>
<reference evidence="11" key="1">
    <citation type="submission" date="2022-01" db="UniProtKB">
        <authorList>
            <consortium name="EnsemblMetazoa"/>
        </authorList>
    </citation>
    <scope>IDENTIFICATION</scope>
</reference>
<comment type="similarity">
    <text evidence="1">Belongs to the cAMP-dependent kinase regulatory chain family.</text>
</comment>
<evidence type="ECO:0000256" key="8">
    <source>
        <dbReference type="PIRSR" id="PIRSR000548-1"/>
    </source>
</evidence>
<dbReference type="InterPro" id="IPR050503">
    <property type="entry name" value="cAMP-dep_PK_reg_su-like"/>
</dbReference>
<evidence type="ECO:0000259" key="10">
    <source>
        <dbReference type="PROSITE" id="PS50042"/>
    </source>
</evidence>
<dbReference type="InterPro" id="IPR000595">
    <property type="entry name" value="cNMP-bd_dom"/>
</dbReference>
<sequence>MGKNDKSGHKITKGRVNRFDVTPAFRGLLLDLTVTFLIEQPTDIIQFGIDYFAQLKSKYTSTVRERYLAEEEEEQQPQQRQDSPEAVEEHVEETVRPPPRVRRKSVFAEAYNPEDDADDEELPTVHPKTDVQRAALETHVGKVLIFNGLGKEELSTVLDAMFIKKIAAGEDVIKEGDEGDYFYVVESGKYKAFVRTDTGGQRQVSTYENNGSFGELALLYSMPRSATVTAVTDGSVWCLDRGTFRKIVLKSAFKKRKLYEELIEQVPMLHQLNPFERTNLADSLSSKTFQNGDIIMREGDEPDGMYFVESGKVVIRKKDKDKEVILTTINKGGYFGELALVTKSERAASAYAIGVVRCAFLNIEAFERLLGPCKEIMARNAEKYKAAQTDDPDGVTNENRD</sequence>
<dbReference type="Pfam" id="PF00027">
    <property type="entry name" value="cNMP_binding"/>
    <property type="match status" value="2"/>
</dbReference>
<evidence type="ECO:0000256" key="9">
    <source>
        <dbReference type="SAM" id="MobiDB-lite"/>
    </source>
</evidence>
<keyword evidence="4" id="KW-0677">Repeat</keyword>
<evidence type="ECO:0000313" key="11">
    <source>
        <dbReference type="EnsemblMetazoa" id="XP_014246337.1"/>
    </source>
</evidence>
<dbReference type="Gene3D" id="1.20.890.10">
    <property type="entry name" value="cAMP-dependent protein kinase regulatory subunit, dimerization-anchoring domain"/>
    <property type="match status" value="1"/>
</dbReference>
<feature type="region of interest" description="Disordered" evidence="9">
    <location>
        <begin position="68"/>
        <end position="104"/>
    </location>
</feature>
<evidence type="ECO:0000256" key="5">
    <source>
        <dbReference type="ARBA" id="ARBA00022741"/>
    </source>
</evidence>
<feature type="binding site" evidence="8">
    <location>
        <position position="346"/>
    </location>
    <ligand>
        <name>3',5'-cyclic AMP</name>
        <dbReference type="ChEBI" id="CHEBI:58165"/>
        <label>2</label>
    </ligand>
</feature>
<evidence type="ECO:0000256" key="7">
    <source>
        <dbReference type="ARBA" id="ARBA00067959"/>
    </source>
</evidence>
<feature type="binding site" evidence="8">
    <location>
        <position position="224"/>
    </location>
    <ligand>
        <name>3',5'-cyclic AMP</name>
        <dbReference type="ChEBI" id="CHEBI:58165"/>
        <label>1</label>
    </ligand>
</feature>
<evidence type="ECO:0000256" key="3">
    <source>
        <dbReference type="ARBA" id="ARBA00022566"/>
    </source>
</evidence>
<keyword evidence="3 8" id="KW-0116">cAMP-binding</keyword>
<dbReference type="GO" id="GO:0034236">
    <property type="term" value="F:protein kinase A catalytic subunit binding"/>
    <property type="evidence" value="ECO:0007669"/>
    <property type="project" value="TreeGrafter"/>
</dbReference>
<protein>
    <recommendedName>
        <fullName evidence="7">cAMP-dependent protein kinase type II regulatory subunit</fullName>
    </recommendedName>
</protein>
<dbReference type="PANTHER" id="PTHR11635">
    <property type="entry name" value="CAMP-DEPENDENT PROTEIN KINASE REGULATORY CHAIN"/>
    <property type="match status" value="1"/>
</dbReference>
<keyword evidence="12" id="KW-1185">Reference proteome</keyword>
<evidence type="ECO:0000313" key="12">
    <source>
        <dbReference type="Proteomes" id="UP000494040"/>
    </source>
</evidence>
<feature type="binding site" evidence="8">
    <location>
        <position position="337"/>
    </location>
    <ligand>
        <name>3',5'-cyclic AMP</name>
        <dbReference type="ChEBI" id="CHEBI:58165"/>
        <label>2</label>
    </ligand>
</feature>
<dbReference type="OrthoDB" id="417078at2759"/>
<dbReference type="OMA" id="WAMDRAS"/>
<dbReference type="GeneID" id="106664835"/>